<dbReference type="SUPFAM" id="SSF54862">
    <property type="entry name" value="4Fe-4S ferredoxins"/>
    <property type="match status" value="1"/>
</dbReference>
<dbReference type="PANTHER" id="PTHR43687">
    <property type="entry name" value="ADENYLYLSULFATE REDUCTASE, BETA SUBUNIT"/>
    <property type="match status" value="1"/>
</dbReference>
<keyword evidence="3" id="KW-0677">Repeat</keyword>
<feature type="domain" description="4Fe-4S ferredoxin-type" evidence="6">
    <location>
        <begin position="63"/>
        <end position="92"/>
    </location>
</feature>
<keyword evidence="5" id="KW-0411">Iron-sulfur</keyword>
<proteinExistence type="predicted"/>
<dbReference type="Pfam" id="PF25160">
    <property type="entry name" value="LdpA_Fe-S-bd"/>
    <property type="match status" value="1"/>
</dbReference>
<dbReference type="InterPro" id="IPR017896">
    <property type="entry name" value="4Fe4S_Fe-S-bd"/>
</dbReference>
<dbReference type="GO" id="GO:0016491">
    <property type="term" value="F:oxidoreductase activity"/>
    <property type="evidence" value="ECO:0007669"/>
    <property type="project" value="UniProtKB-KW"/>
</dbReference>
<dbReference type="RefSeq" id="WP_096994328.1">
    <property type="nucleotide sequence ID" value="NZ_JBHSII010000001.1"/>
</dbReference>
<evidence type="ECO:0000313" key="8">
    <source>
        <dbReference type="Proteomes" id="UP000219336"/>
    </source>
</evidence>
<keyword evidence="8" id="KW-1185">Reference proteome</keyword>
<evidence type="ECO:0000256" key="4">
    <source>
        <dbReference type="ARBA" id="ARBA00023004"/>
    </source>
</evidence>
<evidence type="ECO:0000313" key="7">
    <source>
        <dbReference type="EMBL" id="SNX49245.1"/>
    </source>
</evidence>
<dbReference type="EC" id="1.6.5.11" evidence="7"/>
<dbReference type="Gene3D" id="3.30.70.20">
    <property type="match status" value="2"/>
</dbReference>
<dbReference type="GO" id="GO:0051539">
    <property type="term" value="F:4 iron, 4 sulfur cluster binding"/>
    <property type="evidence" value="ECO:0007669"/>
    <property type="project" value="UniProtKB-KW"/>
</dbReference>
<dbReference type="AlphaFoldDB" id="A0A240EMM0"/>
<evidence type="ECO:0000259" key="6">
    <source>
        <dbReference type="PROSITE" id="PS51379"/>
    </source>
</evidence>
<protein>
    <submittedName>
        <fullName evidence="7">NAD(P)H-quinone oxidoreductase subunit I, chloroplastic</fullName>
        <ecNumber evidence="7">1.6.5.11</ecNumber>
    </submittedName>
</protein>
<dbReference type="InterPro" id="IPR017900">
    <property type="entry name" value="4Fe4S_Fe_S_CS"/>
</dbReference>
<keyword evidence="1" id="KW-0004">4Fe-4S</keyword>
<keyword evidence="7" id="KW-0560">Oxidoreductase</keyword>
<dbReference type="OrthoDB" id="9808559at2"/>
<dbReference type="PANTHER" id="PTHR43687:SF1">
    <property type="entry name" value="FERREDOXIN III"/>
    <property type="match status" value="1"/>
</dbReference>
<accession>A0A240EMM0</accession>
<dbReference type="GO" id="GO:0046872">
    <property type="term" value="F:metal ion binding"/>
    <property type="evidence" value="ECO:0007669"/>
    <property type="project" value="UniProtKB-KW"/>
</dbReference>
<keyword evidence="2" id="KW-0479">Metal-binding</keyword>
<reference evidence="8" key="1">
    <citation type="submission" date="2016-06" db="EMBL/GenBank/DDBJ databases">
        <authorList>
            <person name="Rodrigo-Torres L."/>
            <person name="Arahal R.D."/>
            <person name="Lucena T."/>
        </authorList>
    </citation>
    <scope>NUCLEOTIDE SEQUENCE [LARGE SCALE GENOMIC DNA]</scope>
    <source>
        <strain evidence="8">CECT8203</strain>
    </source>
</reference>
<dbReference type="InterPro" id="IPR057431">
    <property type="entry name" value="LdpA_Fe-S-bd"/>
</dbReference>
<dbReference type="PROSITE" id="PS51379">
    <property type="entry name" value="4FE4S_FER_2"/>
    <property type="match status" value="3"/>
</dbReference>
<evidence type="ECO:0000256" key="5">
    <source>
        <dbReference type="ARBA" id="ARBA00023014"/>
    </source>
</evidence>
<feature type="domain" description="4Fe-4S ferredoxin-type" evidence="6">
    <location>
        <begin position="94"/>
        <end position="123"/>
    </location>
</feature>
<dbReference type="InterPro" id="IPR004496">
    <property type="entry name" value="NapF"/>
</dbReference>
<evidence type="ECO:0000256" key="3">
    <source>
        <dbReference type="ARBA" id="ARBA00022737"/>
    </source>
</evidence>
<dbReference type="PROSITE" id="PS00198">
    <property type="entry name" value="4FE4S_FER_1"/>
    <property type="match status" value="3"/>
</dbReference>
<dbReference type="Proteomes" id="UP000219336">
    <property type="component" value="Unassembled WGS sequence"/>
</dbReference>
<dbReference type="CDD" id="cd10564">
    <property type="entry name" value="NapF_like"/>
    <property type="match status" value="1"/>
</dbReference>
<dbReference type="InterPro" id="IPR050572">
    <property type="entry name" value="Fe-S_Ferredoxin"/>
</dbReference>
<dbReference type="Pfam" id="PF12838">
    <property type="entry name" value="Fer4_7"/>
    <property type="match status" value="1"/>
</dbReference>
<feature type="domain" description="4Fe-4S ferredoxin-type" evidence="6">
    <location>
        <begin position="161"/>
        <end position="190"/>
    </location>
</feature>
<gene>
    <name evidence="7" type="primary">ndhI_2</name>
    <name evidence="7" type="ORF">VTH8203_02888</name>
</gene>
<evidence type="ECO:0000256" key="1">
    <source>
        <dbReference type="ARBA" id="ARBA00022485"/>
    </source>
</evidence>
<sequence length="192" mass="20841">MTRDEKYYKAYMEHKTISRRGLFRALAKGSTRNSPITANDDSIAAKLDCQEISRTVPRPPKAVDEVLYQQICNACGDCVKACPEQVITVEDELARLVLDYGYCSQCGACNRACPTGALHGQNSNTGLIPQFSDGCQNALFGDCYLCQEACPKQAVSIASYALPELNKNACDGCGRCKQGCPFSAISMVLSTQ</sequence>
<organism evidence="7 8">
    <name type="scientific">Vibrio thalassae</name>
    <dbReference type="NCBI Taxonomy" id="1243014"/>
    <lineage>
        <taxon>Bacteria</taxon>
        <taxon>Pseudomonadati</taxon>
        <taxon>Pseudomonadota</taxon>
        <taxon>Gammaproteobacteria</taxon>
        <taxon>Vibrionales</taxon>
        <taxon>Vibrionaceae</taxon>
        <taxon>Vibrio</taxon>
    </lineage>
</organism>
<name>A0A240EMM0_9VIBR</name>
<keyword evidence="4" id="KW-0408">Iron</keyword>
<dbReference type="EMBL" id="OANU01000053">
    <property type="protein sequence ID" value="SNX49245.1"/>
    <property type="molecule type" value="Genomic_DNA"/>
</dbReference>
<evidence type="ECO:0000256" key="2">
    <source>
        <dbReference type="ARBA" id="ARBA00022723"/>
    </source>
</evidence>